<gene>
    <name evidence="1" type="ORF">SAMN04489732_120109</name>
</gene>
<dbReference type="AlphaFoldDB" id="A0A1H8YJW7"/>
<reference evidence="1 2" key="1">
    <citation type="submission" date="2016-10" db="EMBL/GenBank/DDBJ databases">
        <authorList>
            <person name="de Groot N.N."/>
        </authorList>
    </citation>
    <scope>NUCLEOTIDE SEQUENCE [LARGE SCALE GENOMIC DNA]</scope>
    <source>
        <strain evidence="1 2">DSM 44993</strain>
    </source>
</reference>
<dbReference type="EMBL" id="FOEF01000020">
    <property type="protein sequence ID" value="SEP52446.1"/>
    <property type="molecule type" value="Genomic_DNA"/>
</dbReference>
<dbReference type="RefSeq" id="WP_143086375.1">
    <property type="nucleotide sequence ID" value="NZ_FOEF01000020.1"/>
</dbReference>
<dbReference type="Proteomes" id="UP000198582">
    <property type="component" value="Unassembled WGS sequence"/>
</dbReference>
<organism evidence="1 2">
    <name type="scientific">Amycolatopsis saalfeldensis</name>
    <dbReference type="NCBI Taxonomy" id="394193"/>
    <lineage>
        <taxon>Bacteria</taxon>
        <taxon>Bacillati</taxon>
        <taxon>Actinomycetota</taxon>
        <taxon>Actinomycetes</taxon>
        <taxon>Pseudonocardiales</taxon>
        <taxon>Pseudonocardiaceae</taxon>
        <taxon>Amycolatopsis</taxon>
    </lineage>
</organism>
<dbReference type="STRING" id="394193.SAMN04489732_120109"/>
<evidence type="ECO:0000313" key="2">
    <source>
        <dbReference type="Proteomes" id="UP000198582"/>
    </source>
</evidence>
<name>A0A1H8YJW7_9PSEU</name>
<accession>A0A1H8YJW7</accession>
<evidence type="ECO:0000313" key="1">
    <source>
        <dbReference type="EMBL" id="SEP52446.1"/>
    </source>
</evidence>
<sequence>MATRTAVLEIAEDYLLTAKKLRRFGDFLESSHPMMASTNRVLANQIQSYGINLLLLYVRINTLAGQLADEVNRSAGKLEEEGV</sequence>
<protein>
    <submittedName>
        <fullName evidence="1">Uncharacterized protein</fullName>
    </submittedName>
</protein>
<keyword evidence="2" id="KW-1185">Reference proteome</keyword>
<proteinExistence type="predicted"/>